<dbReference type="EMBL" id="CP062803">
    <property type="protein sequence ID" value="QOT78038.1"/>
    <property type="molecule type" value="Genomic_DNA"/>
</dbReference>
<organism evidence="1 2">
    <name type="scientific">Cupriavidus basilensis</name>
    <dbReference type="NCBI Taxonomy" id="68895"/>
    <lineage>
        <taxon>Bacteria</taxon>
        <taxon>Pseudomonadati</taxon>
        <taxon>Pseudomonadota</taxon>
        <taxon>Betaproteobacteria</taxon>
        <taxon>Burkholderiales</taxon>
        <taxon>Burkholderiaceae</taxon>
        <taxon>Cupriavidus</taxon>
    </lineage>
</organism>
<dbReference type="Proteomes" id="UP000397656">
    <property type="component" value="Chromosome 1"/>
</dbReference>
<name>A0A7M2GZL4_9BURK</name>
<dbReference type="GeneID" id="98400941"/>
<sequence length="83" mass="8779">MNSPLRTILSSGLTLAALMRTSTSRGAALASGMRELRIHGKQVAIQASLEQITFRRAWQAVAGGTPPASQWRFSGVSAISQPA</sequence>
<accession>A0A7M2GZL4</accession>
<proteinExistence type="predicted"/>
<evidence type="ECO:0000313" key="2">
    <source>
        <dbReference type="Proteomes" id="UP000397656"/>
    </source>
</evidence>
<gene>
    <name evidence="1" type="ORF">F7R26_008490</name>
</gene>
<dbReference type="AlphaFoldDB" id="A0A7M2GZL4"/>
<protein>
    <submittedName>
        <fullName evidence="1">Uncharacterized protein</fullName>
    </submittedName>
</protein>
<reference evidence="1 2" key="1">
    <citation type="submission" date="2020-10" db="EMBL/GenBank/DDBJ databases">
        <title>Complete genome sequence of Cupriavidus basilensis CCUG 49340T.</title>
        <authorList>
            <person name="Salva-Serra F."/>
            <person name="Donoso R.A."/>
            <person name="Cho K.H."/>
            <person name="Yoo J.A."/>
            <person name="Lee K."/>
            <person name="Yoon S.-H."/>
            <person name="Perez-Pantoja D."/>
            <person name="Moore E.R.B."/>
        </authorList>
    </citation>
    <scope>NUCLEOTIDE SEQUENCE [LARGE SCALE GENOMIC DNA]</scope>
    <source>
        <strain evidence="2">CCUG 49340</strain>
    </source>
</reference>
<evidence type="ECO:0000313" key="1">
    <source>
        <dbReference type="EMBL" id="QOT78038.1"/>
    </source>
</evidence>
<dbReference type="RefSeq" id="WP_170301860.1">
    <property type="nucleotide sequence ID" value="NZ_CP062803.1"/>
</dbReference>